<dbReference type="Proteomes" id="UP000070257">
    <property type="component" value="Unassembled WGS sequence"/>
</dbReference>
<name>A0A656YVE3_9EURY</name>
<evidence type="ECO:0000313" key="1">
    <source>
        <dbReference type="EMBL" id="KXA97079.1"/>
    </source>
</evidence>
<accession>A0A656YVE3</accession>
<reference evidence="1 2" key="1">
    <citation type="journal article" date="2016" name="Sci. Rep.">
        <title>Metabolic traits of an uncultured archaeal lineage -MSBL1- from brine pools of the Red Sea.</title>
        <authorList>
            <person name="Mwirichia R."/>
            <person name="Alam I."/>
            <person name="Rashid M."/>
            <person name="Vinu M."/>
            <person name="Ba-Alawi W."/>
            <person name="Anthony Kamau A."/>
            <person name="Kamanda Ngugi D."/>
            <person name="Goker M."/>
            <person name="Klenk H.P."/>
            <person name="Bajic V."/>
            <person name="Stingl U."/>
        </authorList>
    </citation>
    <scope>NUCLEOTIDE SEQUENCE [LARGE SCALE GENOMIC DNA]</scope>
    <source>
        <strain evidence="1">SCGC-AAA259J03</strain>
    </source>
</reference>
<dbReference type="AlphaFoldDB" id="A0A656YVE3"/>
<dbReference type="EMBL" id="LHXT01000067">
    <property type="protein sequence ID" value="KXA97079.1"/>
    <property type="molecule type" value="Genomic_DNA"/>
</dbReference>
<protein>
    <submittedName>
        <fullName evidence="1">Uncharacterized protein</fullName>
    </submittedName>
</protein>
<gene>
    <name evidence="1" type="ORF">AKJ39_03740</name>
</gene>
<keyword evidence="2" id="KW-1185">Reference proteome</keyword>
<organism evidence="1 2">
    <name type="scientific">candidate division MSBL1 archaeon SCGC-AAA259J03</name>
    <dbReference type="NCBI Taxonomy" id="1698269"/>
    <lineage>
        <taxon>Archaea</taxon>
        <taxon>Methanobacteriati</taxon>
        <taxon>Methanobacteriota</taxon>
        <taxon>candidate division MSBL1</taxon>
    </lineage>
</organism>
<sequence length="60" mass="6765">MLLVLSIWKLFSLRNSPGKARSKNSYGEGSESLGEVLVWSFRKTGTRCRAMKRSSGSRRT</sequence>
<proteinExistence type="predicted"/>
<evidence type="ECO:0000313" key="2">
    <source>
        <dbReference type="Proteomes" id="UP000070257"/>
    </source>
</evidence>
<comment type="caution">
    <text evidence="1">The sequence shown here is derived from an EMBL/GenBank/DDBJ whole genome shotgun (WGS) entry which is preliminary data.</text>
</comment>